<feature type="chain" id="PRO_5013192092" evidence="1">
    <location>
        <begin position="22"/>
        <end position="174"/>
    </location>
</feature>
<evidence type="ECO:0000313" key="3">
    <source>
        <dbReference type="Proteomes" id="UP000215595"/>
    </source>
</evidence>
<name>A0A258FJ35_9CAUL</name>
<sequence length="174" mass="17786">MKTVFLALALAASLAASPSFAQAVAGYGGFKPLPEAGEQADASRTYRVIFDVSQGGPDDKPLKGLDRVARLTNMLEAGGVDVTHRQIVVVLHGAATPAILSDAAWAARGKGAVNPNSALVRALISAGVQVRICGQAMTGNSISESELEAGVAVDLAALMTVIHHQQAGYALIVG</sequence>
<dbReference type="PANTHER" id="PTHR37691">
    <property type="entry name" value="BLR3518 PROTEIN"/>
    <property type="match status" value="1"/>
</dbReference>
<keyword evidence="1" id="KW-0732">Signal</keyword>
<dbReference type="AlphaFoldDB" id="A0A258FJ35"/>
<organism evidence="2 3">
    <name type="scientific">Brevundimonas subvibrioides</name>
    <dbReference type="NCBI Taxonomy" id="74313"/>
    <lineage>
        <taxon>Bacteria</taxon>
        <taxon>Pseudomonadati</taxon>
        <taxon>Pseudomonadota</taxon>
        <taxon>Alphaproteobacteria</taxon>
        <taxon>Caulobacterales</taxon>
        <taxon>Caulobacteraceae</taxon>
        <taxon>Brevundimonas</taxon>
    </lineage>
</organism>
<dbReference type="Gene3D" id="3.40.1260.10">
    <property type="entry name" value="DsrEFH-like"/>
    <property type="match status" value="1"/>
</dbReference>
<dbReference type="PANTHER" id="PTHR37691:SF1">
    <property type="entry name" value="BLR3518 PROTEIN"/>
    <property type="match status" value="1"/>
</dbReference>
<evidence type="ECO:0000313" key="2">
    <source>
        <dbReference type="EMBL" id="OYX32600.1"/>
    </source>
</evidence>
<proteinExistence type="predicted"/>
<reference evidence="2 3" key="1">
    <citation type="submission" date="2017-03" db="EMBL/GenBank/DDBJ databases">
        <title>Lifting the veil on microbial sulfur biogeochemistry in mining wastewaters.</title>
        <authorList>
            <person name="Kantor R.S."/>
            <person name="Colenbrander Nelson T."/>
            <person name="Marshall S."/>
            <person name="Bennett D."/>
            <person name="Apte S."/>
            <person name="Camacho D."/>
            <person name="Thomas B.C."/>
            <person name="Warren L.A."/>
            <person name="Banfield J.F."/>
        </authorList>
    </citation>
    <scope>NUCLEOTIDE SEQUENCE [LARGE SCALE GENOMIC DNA]</scope>
    <source>
        <strain evidence="2">32-69-9</strain>
    </source>
</reference>
<comment type="caution">
    <text evidence="2">The sequence shown here is derived from an EMBL/GenBank/DDBJ whole genome shotgun (WGS) entry which is preliminary data.</text>
</comment>
<gene>
    <name evidence="2" type="ORF">B7Z01_10570</name>
</gene>
<dbReference type="SUPFAM" id="SSF75169">
    <property type="entry name" value="DsrEFH-like"/>
    <property type="match status" value="1"/>
</dbReference>
<protein>
    <submittedName>
        <fullName evidence="2">Uncharacterized protein</fullName>
    </submittedName>
</protein>
<dbReference type="InterPro" id="IPR027396">
    <property type="entry name" value="DsrEFH-like"/>
</dbReference>
<dbReference type="EMBL" id="NCEB01000021">
    <property type="protein sequence ID" value="OYX32600.1"/>
    <property type="molecule type" value="Genomic_DNA"/>
</dbReference>
<accession>A0A258FJ35</accession>
<evidence type="ECO:0000256" key="1">
    <source>
        <dbReference type="SAM" id="SignalP"/>
    </source>
</evidence>
<dbReference type="Proteomes" id="UP000215595">
    <property type="component" value="Unassembled WGS sequence"/>
</dbReference>
<dbReference type="Pfam" id="PF02635">
    <property type="entry name" value="DsrE"/>
    <property type="match status" value="1"/>
</dbReference>
<dbReference type="InterPro" id="IPR003787">
    <property type="entry name" value="Sulphur_relay_DsrE/F-like"/>
</dbReference>
<feature type="signal peptide" evidence="1">
    <location>
        <begin position="1"/>
        <end position="21"/>
    </location>
</feature>